<evidence type="ECO:0000313" key="5">
    <source>
        <dbReference type="Proteomes" id="UP001501072"/>
    </source>
</evidence>
<protein>
    <recommendedName>
        <fullName evidence="3">DUF4232 domain-containing protein</fullName>
    </recommendedName>
</protein>
<dbReference type="Proteomes" id="UP001501072">
    <property type="component" value="Unassembled WGS sequence"/>
</dbReference>
<feature type="signal peptide" evidence="2">
    <location>
        <begin position="1"/>
        <end position="24"/>
    </location>
</feature>
<evidence type="ECO:0000256" key="2">
    <source>
        <dbReference type="SAM" id="SignalP"/>
    </source>
</evidence>
<accession>A0ABP4DHT1</accession>
<name>A0ABP4DHT1_9ACTN</name>
<feature type="domain" description="DUF4232" evidence="3">
    <location>
        <begin position="54"/>
        <end position="186"/>
    </location>
</feature>
<dbReference type="RefSeq" id="WP_086794216.1">
    <property type="nucleotide sequence ID" value="NZ_BAAAHU010000010.1"/>
</dbReference>
<sequence length="190" mass="19196">MRARPIIVTTLTAALLLTACGSDGSDSGNSGNSGNKNSGSSGHSEGKDTGSSACTIGDVEIQVGPANTAPAAGDTGNVPVTLTNRGAACTLEGFPAVSLSADGTTATVPEDRTAEPQRLTLAEDGTASFTLTYVRGKEEDARSLAATSLRIGLPGADDSRDFEWSYGPVQGRRDASDPDASVTAFQQAGD</sequence>
<evidence type="ECO:0000313" key="4">
    <source>
        <dbReference type="EMBL" id="GAA1006798.1"/>
    </source>
</evidence>
<dbReference type="EMBL" id="BAAAHU010000010">
    <property type="protein sequence ID" value="GAA1006798.1"/>
    <property type="molecule type" value="Genomic_DNA"/>
</dbReference>
<dbReference type="InterPro" id="IPR025326">
    <property type="entry name" value="DUF4232"/>
</dbReference>
<gene>
    <name evidence="4" type="ORF">GCM10009564_15080</name>
</gene>
<proteinExistence type="predicted"/>
<keyword evidence="5" id="KW-1185">Reference proteome</keyword>
<dbReference type="PROSITE" id="PS51257">
    <property type="entry name" value="PROKAR_LIPOPROTEIN"/>
    <property type="match status" value="1"/>
</dbReference>
<reference evidence="5" key="1">
    <citation type="journal article" date="2019" name="Int. J. Syst. Evol. Microbiol.">
        <title>The Global Catalogue of Microorganisms (GCM) 10K type strain sequencing project: providing services to taxonomists for standard genome sequencing and annotation.</title>
        <authorList>
            <consortium name="The Broad Institute Genomics Platform"/>
            <consortium name="The Broad Institute Genome Sequencing Center for Infectious Disease"/>
            <person name="Wu L."/>
            <person name="Ma J."/>
        </authorList>
    </citation>
    <scope>NUCLEOTIDE SEQUENCE [LARGE SCALE GENOMIC DNA]</scope>
    <source>
        <strain evidence="5">JCM 11269</strain>
    </source>
</reference>
<feature type="chain" id="PRO_5046459156" description="DUF4232 domain-containing protein" evidence="2">
    <location>
        <begin position="25"/>
        <end position="190"/>
    </location>
</feature>
<feature type="region of interest" description="Disordered" evidence="1">
    <location>
        <begin position="23"/>
        <end position="55"/>
    </location>
</feature>
<organism evidence="4 5">
    <name type="scientific">Streptomyces thermogriseus</name>
    <dbReference type="NCBI Taxonomy" id="75292"/>
    <lineage>
        <taxon>Bacteria</taxon>
        <taxon>Bacillati</taxon>
        <taxon>Actinomycetota</taxon>
        <taxon>Actinomycetes</taxon>
        <taxon>Kitasatosporales</taxon>
        <taxon>Streptomycetaceae</taxon>
        <taxon>Streptomyces</taxon>
    </lineage>
</organism>
<keyword evidence="2" id="KW-0732">Signal</keyword>
<evidence type="ECO:0000256" key="1">
    <source>
        <dbReference type="SAM" id="MobiDB-lite"/>
    </source>
</evidence>
<comment type="caution">
    <text evidence="4">The sequence shown here is derived from an EMBL/GenBank/DDBJ whole genome shotgun (WGS) entry which is preliminary data.</text>
</comment>
<feature type="compositionally biased region" description="Low complexity" evidence="1">
    <location>
        <begin position="23"/>
        <end position="42"/>
    </location>
</feature>
<evidence type="ECO:0000259" key="3">
    <source>
        <dbReference type="Pfam" id="PF14016"/>
    </source>
</evidence>
<feature type="region of interest" description="Disordered" evidence="1">
    <location>
        <begin position="152"/>
        <end position="190"/>
    </location>
</feature>
<dbReference type="Pfam" id="PF14016">
    <property type="entry name" value="DUF4232"/>
    <property type="match status" value="1"/>
</dbReference>